<dbReference type="GO" id="GO:0005886">
    <property type="term" value="C:plasma membrane"/>
    <property type="evidence" value="ECO:0007669"/>
    <property type="project" value="TreeGrafter"/>
</dbReference>
<evidence type="ECO:0000256" key="2">
    <source>
        <dbReference type="ARBA" id="ARBA00022692"/>
    </source>
</evidence>
<feature type="transmembrane region" description="Helical" evidence="5">
    <location>
        <begin position="287"/>
        <end position="309"/>
    </location>
</feature>
<feature type="transmembrane region" description="Helical" evidence="5">
    <location>
        <begin position="259"/>
        <end position="281"/>
    </location>
</feature>
<dbReference type="PANTHER" id="PTHR11040">
    <property type="entry name" value="ZINC/IRON TRANSPORTER"/>
    <property type="match status" value="1"/>
</dbReference>
<keyword evidence="3 5" id="KW-1133">Transmembrane helix</keyword>
<evidence type="ECO:0000256" key="5">
    <source>
        <dbReference type="SAM" id="Phobius"/>
    </source>
</evidence>
<feature type="transmembrane region" description="Helical" evidence="5">
    <location>
        <begin position="92"/>
        <end position="114"/>
    </location>
</feature>
<dbReference type="KEGG" id="cvn:111131625"/>
<dbReference type="InterPro" id="IPR003689">
    <property type="entry name" value="ZIP"/>
</dbReference>
<keyword evidence="6" id="KW-1185">Reference proteome</keyword>
<feature type="transmembrane region" description="Helical" evidence="5">
    <location>
        <begin position="46"/>
        <end position="72"/>
    </location>
</feature>
<evidence type="ECO:0000256" key="4">
    <source>
        <dbReference type="ARBA" id="ARBA00023136"/>
    </source>
</evidence>
<keyword evidence="2 5" id="KW-0812">Transmembrane</keyword>
<feature type="transmembrane region" description="Helical" evidence="5">
    <location>
        <begin position="6"/>
        <end position="26"/>
    </location>
</feature>
<evidence type="ECO:0000256" key="1">
    <source>
        <dbReference type="ARBA" id="ARBA00004141"/>
    </source>
</evidence>
<dbReference type="AlphaFoldDB" id="A0A8B8E5J1"/>
<organism evidence="6 8">
    <name type="scientific">Crassostrea virginica</name>
    <name type="common">Eastern oyster</name>
    <dbReference type="NCBI Taxonomy" id="6565"/>
    <lineage>
        <taxon>Eukaryota</taxon>
        <taxon>Metazoa</taxon>
        <taxon>Spiralia</taxon>
        <taxon>Lophotrochozoa</taxon>
        <taxon>Mollusca</taxon>
        <taxon>Bivalvia</taxon>
        <taxon>Autobranchia</taxon>
        <taxon>Pteriomorphia</taxon>
        <taxon>Ostreida</taxon>
        <taxon>Ostreoidea</taxon>
        <taxon>Ostreidae</taxon>
        <taxon>Crassostrea</taxon>
    </lineage>
</organism>
<keyword evidence="4 5" id="KW-0472">Membrane</keyword>
<dbReference type="RefSeq" id="XP_022310911.1">
    <property type="nucleotide sequence ID" value="XM_022455203.1"/>
</dbReference>
<name>A0A8B8E5J1_CRAVI</name>
<feature type="transmembrane region" description="Helical" evidence="5">
    <location>
        <begin position="198"/>
        <end position="218"/>
    </location>
</feature>
<dbReference type="PANTHER" id="PTHR11040:SF140">
    <property type="entry name" value="ZRT (ZRT), IRT- (IRT-) LIKE PROTEIN TRANSPORTER"/>
    <property type="match status" value="1"/>
</dbReference>
<dbReference type="Proteomes" id="UP000694844">
    <property type="component" value="Chromosome 4"/>
</dbReference>
<comment type="subcellular location">
    <subcellularLocation>
        <location evidence="1">Membrane</location>
        <topology evidence="1">Multi-pass membrane protein</topology>
    </subcellularLocation>
</comment>
<sequence>MEISGVKVLVLTGLFLMTMLLGLLPLKIVSYLRRRSGTTVNLHKQVVYRTTIGILNCFAAGVFLATVVLDLLPGVRESLNKALIALNATTSFPIAEFVMSFGLFLILGIEQIVLTYKENHLKNMDTVKRPLLANDGAISRQQSLTESVRSEHSISGISDEPFQNPRRNSRVASIDDVLEESHGHEIEFPHDHSLLRSLLLLLALAIHSLFEGLAVGLQDKTEQVIQIFAALALHKSILSFSLGMNLAQSKMSFKGAIKSVLLFSVSAPIGVGIGIGIIRLWDTQASNLVQGLLQGIACGTFLYITFFEVLPHEFNNCDSRLLKVIFLLLGFSAVTAIVYFGH</sequence>
<gene>
    <name evidence="8" type="primary">LOC111131625</name>
    <name evidence="7" type="synonym">LOC111116219</name>
</gene>
<evidence type="ECO:0000313" key="8">
    <source>
        <dbReference type="RefSeq" id="XP_022334948.1"/>
    </source>
</evidence>
<evidence type="ECO:0000256" key="3">
    <source>
        <dbReference type="ARBA" id="ARBA00022989"/>
    </source>
</evidence>
<feature type="transmembrane region" description="Helical" evidence="5">
    <location>
        <begin position="224"/>
        <end position="247"/>
    </location>
</feature>
<feature type="transmembrane region" description="Helical" evidence="5">
    <location>
        <begin position="321"/>
        <end position="341"/>
    </location>
</feature>
<accession>A0A8B8E5J1</accession>
<proteinExistence type="predicted"/>
<dbReference type="OrthoDB" id="448280at2759"/>
<protein>
    <submittedName>
        <fullName evidence="7 8">Zinc transporter ZIP1-like</fullName>
    </submittedName>
</protein>
<dbReference type="Pfam" id="PF02535">
    <property type="entry name" value="Zip"/>
    <property type="match status" value="1"/>
</dbReference>
<dbReference type="KEGG" id="cvn:111116219"/>
<reference evidence="7 8" key="1">
    <citation type="submission" date="2025-04" db="UniProtKB">
        <authorList>
            <consortium name="RefSeq"/>
        </authorList>
    </citation>
    <scope>IDENTIFICATION</scope>
    <source>
        <tissue evidence="7 8">Whole sample</tissue>
    </source>
</reference>
<dbReference type="RefSeq" id="XP_022334948.1">
    <property type="nucleotide sequence ID" value="XM_022479240.1"/>
</dbReference>
<dbReference type="GeneID" id="111131625"/>
<evidence type="ECO:0000313" key="7">
    <source>
        <dbReference type="RefSeq" id="XP_022310911.1"/>
    </source>
</evidence>
<dbReference type="GO" id="GO:0005385">
    <property type="term" value="F:zinc ion transmembrane transporter activity"/>
    <property type="evidence" value="ECO:0007669"/>
    <property type="project" value="TreeGrafter"/>
</dbReference>
<evidence type="ECO:0000313" key="6">
    <source>
        <dbReference type="Proteomes" id="UP000694844"/>
    </source>
</evidence>
<dbReference type="Proteomes" id="UP000694844">
    <property type="component" value="Chromosome 10"/>
</dbReference>